<reference evidence="6" key="1">
    <citation type="journal article" date="2015" name="Nature">
        <title>Complex archaea that bridge the gap between prokaryotes and eukaryotes.</title>
        <authorList>
            <person name="Spang A."/>
            <person name="Saw J.H."/>
            <person name="Jorgensen S.L."/>
            <person name="Zaremba-Niedzwiedzka K."/>
            <person name="Martijn J."/>
            <person name="Lind A.E."/>
            <person name="van Eijk R."/>
            <person name="Schleper C."/>
            <person name="Guy L."/>
            <person name="Ettema T.J."/>
        </authorList>
    </citation>
    <scope>NUCLEOTIDE SEQUENCE</scope>
</reference>
<evidence type="ECO:0000256" key="3">
    <source>
        <dbReference type="ARBA" id="ARBA00023004"/>
    </source>
</evidence>
<gene>
    <name evidence="6" type="ORF">LCGC14_1822390</name>
</gene>
<dbReference type="InterPro" id="IPR017941">
    <property type="entry name" value="Rieske_2Fe-2S"/>
</dbReference>
<proteinExistence type="predicted"/>
<dbReference type="GO" id="GO:0051537">
    <property type="term" value="F:2 iron, 2 sulfur cluster binding"/>
    <property type="evidence" value="ECO:0007669"/>
    <property type="project" value="UniProtKB-KW"/>
</dbReference>
<dbReference type="InterPro" id="IPR036922">
    <property type="entry name" value="Rieske_2Fe-2S_sf"/>
</dbReference>
<dbReference type="EMBL" id="LAZR01017867">
    <property type="protein sequence ID" value="KKL98636.1"/>
    <property type="molecule type" value="Genomic_DNA"/>
</dbReference>
<comment type="caution">
    <text evidence="6">The sequence shown here is derived from an EMBL/GenBank/DDBJ whole genome shotgun (WGS) entry which is preliminary data.</text>
</comment>
<feature type="domain" description="Rieske" evidence="5">
    <location>
        <begin position="58"/>
        <end position="156"/>
    </location>
</feature>
<keyword evidence="2" id="KW-0479">Metal-binding</keyword>
<dbReference type="PROSITE" id="PS51296">
    <property type="entry name" value="RIESKE"/>
    <property type="match status" value="1"/>
</dbReference>
<name>A0A0F9H6M8_9ZZZZ</name>
<evidence type="ECO:0000256" key="1">
    <source>
        <dbReference type="ARBA" id="ARBA00022714"/>
    </source>
</evidence>
<keyword evidence="3" id="KW-0408">Iron</keyword>
<keyword evidence="1" id="KW-0001">2Fe-2S</keyword>
<keyword evidence="4" id="KW-0411">Iron-sulfur</keyword>
<accession>A0A0F9H6M8</accession>
<dbReference type="SUPFAM" id="SSF50022">
    <property type="entry name" value="ISP domain"/>
    <property type="match status" value="1"/>
</dbReference>
<evidence type="ECO:0000256" key="2">
    <source>
        <dbReference type="ARBA" id="ARBA00022723"/>
    </source>
</evidence>
<dbReference type="Pfam" id="PF00355">
    <property type="entry name" value="Rieske"/>
    <property type="match status" value="1"/>
</dbReference>
<dbReference type="Gene3D" id="2.102.10.10">
    <property type="entry name" value="Rieske [2Fe-2S] iron-sulphur domain"/>
    <property type="match status" value="1"/>
</dbReference>
<evidence type="ECO:0000259" key="5">
    <source>
        <dbReference type="PROSITE" id="PS51296"/>
    </source>
</evidence>
<evidence type="ECO:0000256" key="4">
    <source>
        <dbReference type="ARBA" id="ARBA00023014"/>
    </source>
</evidence>
<sequence>MRDPKELLYPKDRSLPVKRRSFLAALGWGGLLAWLATVLGDMVRFAFPNVLFEPGKKVKLTKPEDYPIGSVTFWAEKRLFLFRGKEEFRAMPAICTHLGCTVRDFVKVDNKYPQDHSHCPCHGSVFARDGKVIKTWCREFCYAYYKTDMPKGPDLKKGAHNLGHTFGT</sequence>
<protein>
    <recommendedName>
        <fullName evidence="5">Rieske domain-containing protein</fullName>
    </recommendedName>
</protein>
<organism evidence="6">
    <name type="scientific">marine sediment metagenome</name>
    <dbReference type="NCBI Taxonomy" id="412755"/>
    <lineage>
        <taxon>unclassified sequences</taxon>
        <taxon>metagenomes</taxon>
        <taxon>ecological metagenomes</taxon>
    </lineage>
</organism>
<evidence type="ECO:0000313" key="6">
    <source>
        <dbReference type="EMBL" id="KKL98636.1"/>
    </source>
</evidence>
<dbReference type="GO" id="GO:0046872">
    <property type="term" value="F:metal ion binding"/>
    <property type="evidence" value="ECO:0007669"/>
    <property type="project" value="UniProtKB-KW"/>
</dbReference>
<dbReference type="AlphaFoldDB" id="A0A0F9H6M8"/>